<organism evidence="1 2">
    <name type="scientific">Pseudonocardia zijingensis</name>
    <dbReference type="NCBI Taxonomy" id="153376"/>
    <lineage>
        <taxon>Bacteria</taxon>
        <taxon>Bacillati</taxon>
        <taxon>Actinomycetota</taxon>
        <taxon>Actinomycetes</taxon>
        <taxon>Pseudonocardiales</taxon>
        <taxon>Pseudonocardiaceae</taxon>
        <taxon>Pseudonocardia</taxon>
    </lineage>
</organism>
<protein>
    <submittedName>
        <fullName evidence="1">Glycosyltransferase family 4 protein</fullName>
    </submittedName>
</protein>
<accession>A0ABP3ZP19</accession>
<evidence type="ECO:0000313" key="1">
    <source>
        <dbReference type="EMBL" id="GAA0923731.1"/>
    </source>
</evidence>
<reference evidence="2" key="1">
    <citation type="journal article" date="2019" name="Int. J. Syst. Evol. Microbiol.">
        <title>The Global Catalogue of Microorganisms (GCM) 10K type strain sequencing project: providing services to taxonomists for standard genome sequencing and annotation.</title>
        <authorList>
            <consortium name="The Broad Institute Genomics Platform"/>
            <consortium name="The Broad Institute Genome Sequencing Center for Infectious Disease"/>
            <person name="Wu L."/>
            <person name="Ma J."/>
        </authorList>
    </citation>
    <scope>NUCLEOTIDE SEQUENCE [LARGE SCALE GENOMIC DNA]</scope>
    <source>
        <strain evidence="2">JCM 11117</strain>
    </source>
</reference>
<dbReference type="PANTHER" id="PTHR12526">
    <property type="entry name" value="GLYCOSYLTRANSFERASE"/>
    <property type="match status" value="1"/>
</dbReference>
<dbReference type="EMBL" id="BAAAHP010000018">
    <property type="protein sequence ID" value="GAA0923731.1"/>
    <property type="molecule type" value="Genomic_DNA"/>
</dbReference>
<comment type="caution">
    <text evidence="1">The sequence shown here is derived from an EMBL/GenBank/DDBJ whole genome shotgun (WGS) entry which is preliminary data.</text>
</comment>
<proteinExistence type="predicted"/>
<dbReference type="SUPFAM" id="SSF53756">
    <property type="entry name" value="UDP-Glycosyltransferase/glycogen phosphorylase"/>
    <property type="match status" value="1"/>
</dbReference>
<dbReference type="RefSeq" id="WP_343938998.1">
    <property type="nucleotide sequence ID" value="NZ_BAAAHP010000018.1"/>
</dbReference>
<name>A0ABP3ZP19_9PSEU</name>
<keyword evidence="2" id="KW-1185">Reference proteome</keyword>
<dbReference type="PANTHER" id="PTHR12526:SF595">
    <property type="entry name" value="BLL5217 PROTEIN"/>
    <property type="match status" value="1"/>
</dbReference>
<gene>
    <name evidence="1" type="ORF">GCM10009559_08060</name>
</gene>
<dbReference type="Pfam" id="PF13692">
    <property type="entry name" value="Glyco_trans_1_4"/>
    <property type="match status" value="1"/>
</dbReference>
<sequence length="347" mass="36662">MARPSLKIGLLSSPWVAVPPQAFGGTQMIVDQLARGLAAAGQSITVFATGENTVPDSTAHGASSATDGLIGESAVELQHVMAGYEALAGCDVVHDHTLLGPAWALAAGRGEVLTTCRRPLTDELRSVYRRYAAHMPVVATSHDQIARAPEIAISRVIHDGVDLDRFPMGGGAGGYLLFLGRLAPANGVREAVFLSRAVGRPLVIAAKMREPAEYAYFDEEVRPLLGDDVMFVGEAVDGARLDLLAGATALLNPIHRPESFGLVMTEALACGTPVVTCPTSAASEIVEHGVTGFICADRRRLLDALAQVGDLDRSACRAAVAERFSADCTVAAYLSLYEQMVNRVSER</sequence>
<dbReference type="Proteomes" id="UP001499967">
    <property type="component" value="Unassembled WGS sequence"/>
</dbReference>
<dbReference type="Gene3D" id="3.40.50.2000">
    <property type="entry name" value="Glycogen Phosphorylase B"/>
    <property type="match status" value="2"/>
</dbReference>
<evidence type="ECO:0000313" key="2">
    <source>
        <dbReference type="Proteomes" id="UP001499967"/>
    </source>
</evidence>